<feature type="region of interest" description="Disordered" evidence="1">
    <location>
        <begin position="14"/>
        <end position="83"/>
    </location>
</feature>
<feature type="compositionally biased region" description="Pro residues" evidence="1">
    <location>
        <begin position="31"/>
        <end position="41"/>
    </location>
</feature>
<gene>
    <name evidence="2" type="ORF">CXG81DRAFT_28547</name>
</gene>
<dbReference type="AlphaFoldDB" id="A0A4V1ITY2"/>
<proteinExistence type="predicted"/>
<reference evidence="3" key="1">
    <citation type="journal article" date="2018" name="Nat. Microbiol.">
        <title>Leveraging single-cell genomics to expand the fungal tree of life.</title>
        <authorList>
            <person name="Ahrendt S.R."/>
            <person name="Quandt C.A."/>
            <person name="Ciobanu D."/>
            <person name="Clum A."/>
            <person name="Salamov A."/>
            <person name="Andreopoulos B."/>
            <person name="Cheng J.F."/>
            <person name="Woyke T."/>
            <person name="Pelin A."/>
            <person name="Henrissat B."/>
            <person name="Reynolds N.K."/>
            <person name="Benny G.L."/>
            <person name="Smith M.E."/>
            <person name="James T.Y."/>
            <person name="Grigoriev I.V."/>
        </authorList>
    </citation>
    <scope>NUCLEOTIDE SEQUENCE [LARGE SCALE GENOMIC DNA]</scope>
    <source>
        <strain evidence="3">ATCC 52028</strain>
    </source>
</reference>
<evidence type="ECO:0000256" key="1">
    <source>
        <dbReference type="SAM" id="MobiDB-lite"/>
    </source>
</evidence>
<name>A0A4V1ITY2_9FUNG</name>
<protein>
    <submittedName>
        <fullName evidence="2">Uncharacterized protein</fullName>
    </submittedName>
</protein>
<accession>A0A4V1ITY2</accession>
<evidence type="ECO:0000313" key="2">
    <source>
        <dbReference type="EMBL" id="RKO98647.1"/>
    </source>
</evidence>
<sequence length="105" mass="10545">MGVHDGFAIAEFVGHAAPPEPSGAGTAAPSLPMPLPLPMPMPLGRSLTASQLDALADGRPPSLGTGRDTDAMPAGGGPAHHSDNIGVVEIMALHACDKTLFAKSK</sequence>
<organism evidence="2 3">
    <name type="scientific">Caulochytrium protostelioides</name>
    <dbReference type="NCBI Taxonomy" id="1555241"/>
    <lineage>
        <taxon>Eukaryota</taxon>
        <taxon>Fungi</taxon>
        <taxon>Fungi incertae sedis</taxon>
        <taxon>Chytridiomycota</taxon>
        <taxon>Chytridiomycota incertae sedis</taxon>
        <taxon>Chytridiomycetes</taxon>
        <taxon>Caulochytriales</taxon>
        <taxon>Caulochytriaceae</taxon>
        <taxon>Caulochytrium</taxon>
    </lineage>
</organism>
<dbReference type="EMBL" id="ML014386">
    <property type="protein sequence ID" value="RKO98647.1"/>
    <property type="molecule type" value="Genomic_DNA"/>
</dbReference>
<evidence type="ECO:0000313" key="3">
    <source>
        <dbReference type="Proteomes" id="UP000274922"/>
    </source>
</evidence>
<dbReference type="Proteomes" id="UP000274922">
    <property type="component" value="Unassembled WGS sequence"/>
</dbReference>
<keyword evidence="3" id="KW-1185">Reference proteome</keyword>